<dbReference type="PANTHER" id="PTHR37689">
    <property type="entry name" value="PROTEIN FDHE"/>
    <property type="match status" value="1"/>
</dbReference>
<dbReference type="AlphaFoldDB" id="A0A1I3BFF8"/>
<dbReference type="InterPro" id="IPR056797">
    <property type="entry name" value="FdhE_central"/>
</dbReference>
<evidence type="ECO:0000259" key="2">
    <source>
        <dbReference type="Pfam" id="PF04216"/>
    </source>
</evidence>
<dbReference type="OrthoDB" id="9794151at2"/>
<evidence type="ECO:0000259" key="4">
    <source>
        <dbReference type="Pfam" id="PF24860"/>
    </source>
</evidence>
<organism evidence="5 6">
    <name type="scientific">Paracoccus aminovorans</name>
    <dbReference type="NCBI Taxonomy" id="34004"/>
    <lineage>
        <taxon>Bacteria</taxon>
        <taxon>Pseudomonadati</taxon>
        <taxon>Pseudomonadota</taxon>
        <taxon>Alphaproteobacteria</taxon>
        <taxon>Rhodobacterales</taxon>
        <taxon>Paracoccaceae</taxon>
        <taxon>Paracoccus</taxon>
    </lineage>
</organism>
<dbReference type="PANTHER" id="PTHR37689:SF1">
    <property type="entry name" value="PROTEIN FDHE"/>
    <property type="match status" value="1"/>
</dbReference>
<reference evidence="5 6" key="1">
    <citation type="submission" date="2016-10" db="EMBL/GenBank/DDBJ databases">
        <authorList>
            <person name="de Groot N.N."/>
        </authorList>
    </citation>
    <scope>NUCLEOTIDE SEQUENCE [LARGE SCALE GENOMIC DNA]</scope>
    <source>
        <strain evidence="5 6">DSM 8537</strain>
    </source>
</reference>
<dbReference type="InterPro" id="IPR056774">
    <property type="entry name" value="FdhE_N"/>
</dbReference>
<dbReference type="InterPro" id="IPR006452">
    <property type="entry name" value="Formate_DH_accessory"/>
</dbReference>
<dbReference type="GO" id="GO:0051604">
    <property type="term" value="P:protein maturation"/>
    <property type="evidence" value="ECO:0007669"/>
    <property type="project" value="TreeGrafter"/>
</dbReference>
<gene>
    <name evidence="5" type="ORF">SAMN04488021_12171</name>
</gene>
<dbReference type="EMBL" id="FOPU01000021">
    <property type="protein sequence ID" value="SFH61018.1"/>
    <property type="molecule type" value="Genomic_DNA"/>
</dbReference>
<dbReference type="InterPro" id="IPR056796">
    <property type="entry name" value="FdhE_C"/>
</dbReference>
<dbReference type="Pfam" id="PF24859">
    <property type="entry name" value="FdhE_central"/>
    <property type="match status" value="1"/>
</dbReference>
<feature type="domain" description="FdhE central" evidence="3">
    <location>
        <begin position="184"/>
        <end position="222"/>
    </location>
</feature>
<evidence type="ECO:0000313" key="6">
    <source>
        <dbReference type="Proteomes" id="UP000183635"/>
    </source>
</evidence>
<dbReference type="Proteomes" id="UP000183635">
    <property type="component" value="Unassembled WGS sequence"/>
</dbReference>
<sequence length="302" mass="32508">MSASLKPDPSMIGGVAKVPLARLPNPQAIFDTRAARFDFLAGHSANLAPYLRFLAAICRAQAELARALSGPAPLAAERIEQARAARMPPLDRNDWRDTLPEAMDRLLEKLQAVEMPQPARLALDALGAAEPSDREWVMGNVLTDTIPADSVAPHLFAAAALQVVACLSAATLPVDKLVPIRPGICPACGGRPIASLVTENIGAEGARYCACATCQTLWNEVRVKCTCCGSTKGITYRSVEVEDATIKAECCRECGKWVKILYQSKNPTLEVVADDVASLGLDLMMRDTEWQRGGFNPFLTGY</sequence>
<dbReference type="RefSeq" id="WP_074968576.1">
    <property type="nucleotide sequence ID" value="NZ_CBCRYP010000006.1"/>
</dbReference>
<dbReference type="GO" id="GO:0008199">
    <property type="term" value="F:ferric iron binding"/>
    <property type="evidence" value="ECO:0007669"/>
    <property type="project" value="TreeGrafter"/>
</dbReference>
<dbReference type="InterPro" id="IPR024064">
    <property type="entry name" value="FdhE-like_sf"/>
</dbReference>
<dbReference type="GO" id="GO:0005829">
    <property type="term" value="C:cytosol"/>
    <property type="evidence" value="ECO:0007669"/>
    <property type="project" value="TreeGrafter"/>
</dbReference>
<protein>
    <submittedName>
        <fullName evidence="5">FdhE protein</fullName>
    </submittedName>
</protein>
<name>A0A1I3BFF8_9RHOB</name>
<evidence type="ECO:0000256" key="1">
    <source>
        <dbReference type="ARBA" id="ARBA00022490"/>
    </source>
</evidence>
<dbReference type="STRING" id="34004.SAMN04488021_12171"/>
<evidence type="ECO:0000259" key="3">
    <source>
        <dbReference type="Pfam" id="PF24859"/>
    </source>
</evidence>
<dbReference type="CDD" id="cd16341">
    <property type="entry name" value="FdhE"/>
    <property type="match status" value="1"/>
</dbReference>
<dbReference type="Pfam" id="PF04216">
    <property type="entry name" value="FdhE_N"/>
    <property type="match status" value="1"/>
</dbReference>
<feature type="domain" description="FdhE C-terminal" evidence="4">
    <location>
        <begin position="223"/>
        <end position="299"/>
    </location>
</feature>
<keyword evidence="1" id="KW-0963">Cytoplasm</keyword>
<dbReference type="Pfam" id="PF24860">
    <property type="entry name" value="FdhE_C"/>
    <property type="match status" value="1"/>
</dbReference>
<accession>A0A1I3BFF8</accession>
<dbReference type="SUPFAM" id="SSF144020">
    <property type="entry name" value="FdhE-like"/>
    <property type="match status" value="1"/>
</dbReference>
<evidence type="ECO:0000313" key="5">
    <source>
        <dbReference type="EMBL" id="SFH61018.1"/>
    </source>
</evidence>
<proteinExistence type="predicted"/>
<dbReference type="PIRSF" id="PIRSF018296">
    <property type="entry name" value="Format_dh_formtn"/>
    <property type="match status" value="1"/>
</dbReference>
<dbReference type="NCBIfam" id="TIGR01562">
    <property type="entry name" value="FdhE"/>
    <property type="match status" value="1"/>
</dbReference>
<dbReference type="Gene3D" id="3.90.1670.10">
    <property type="entry name" value="FdhE-like domain"/>
    <property type="match status" value="1"/>
</dbReference>
<feature type="domain" description="FdhE N-terminal" evidence="2">
    <location>
        <begin position="19"/>
        <end position="180"/>
    </location>
</feature>
<keyword evidence="6" id="KW-1185">Reference proteome</keyword>